<dbReference type="Proteomes" id="UP001151760">
    <property type="component" value="Unassembled WGS sequence"/>
</dbReference>
<dbReference type="EMBL" id="BQNB010012391">
    <property type="protein sequence ID" value="GJT03011.1"/>
    <property type="molecule type" value="Genomic_DNA"/>
</dbReference>
<gene>
    <name evidence="2" type="ORF">Tco_0824180</name>
</gene>
<sequence>MSMGSFTRVSGHKKAKHELTTQSRRKELPIHSYRVVCFEMFRVLRDLILHRSSINNSASLSNKFRGFYFNFKFDISGLLHQSDHNNSRQNTRLVNFQWEVVNTTSLSMVYEVFYVLDDSSTKFRCALYMSNVRKSSELHQIFRICSRYECWFEGKLIQKLHQKGVYEESFSRHAA</sequence>
<protein>
    <submittedName>
        <fullName evidence="2">Uncharacterized protein</fullName>
    </submittedName>
</protein>
<reference evidence="2" key="1">
    <citation type="journal article" date="2022" name="Int. J. Mol. Sci.">
        <title>Draft Genome of Tanacetum Coccineum: Genomic Comparison of Closely Related Tanacetum-Family Plants.</title>
        <authorList>
            <person name="Yamashiro T."/>
            <person name="Shiraishi A."/>
            <person name="Nakayama K."/>
            <person name="Satake H."/>
        </authorList>
    </citation>
    <scope>NUCLEOTIDE SEQUENCE</scope>
</reference>
<keyword evidence="3" id="KW-1185">Reference proteome</keyword>
<accession>A0ABQ5AL19</accession>
<evidence type="ECO:0000313" key="2">
    <source>
        <dbReference type="EMBL" id="GJT03011.1"/>
    </source>
</evidence>
<name>A0ABQ5AL19_9ASTR</name>
<evidence type="ECO:0000313" key="3">
    <source>
        <dbReference type="Proteomes" id="UP001151760"/>
    </source>
</evidence>
<comment type="caution">
    <text evidence="2">The sequence shown here is derived from an EMBL/GenBank/DDBJ whole genome shotgun (WGS) entry which is preliminary data.</text>
</comment>
<evidence type="ECO:0000256" key="1">
    <source>
        <dbReference type="SAM" id="MobiDB-lite"/>
    </source>
</evidence>
<proteinExistence type="predicted"/>
<feature type="region of interest" description="Disordered" evidence="1">
    <location>
        <begin position="1"/>
        <end position="21"/>
    </location>
</feature>
<reference evidence="2" key="2">
    <citation type="submission" date="2022-01" db="EMBL/GenBank/DDBJ databases">
        <authorList>
            <person name="Yamashiro T."/>
            <person name="Shiraishi A."/>
            <person name="Satake H."/>
            <person name="Nakayama K."/>
        </authorList>
    </citation>
    <scope>NUCLEOTIDE SEQUENCE</scope>
</reference>
<organism evidence="2 3">
    <name type="scientific">Tanacetum coccineum</name>
    <dbReference type="NCBI Taxonomy" id="301880"/>
    <lineage>
        <taxon>Eukaryota</taxon>
        <taxon>Viridiplantae</taxon>
        <taxon>Streptophyta</taxon>
        <taxon>Embryophyta</taxon>
        <taxon>Tracheophyta</taxon>
        <taxon>Spermatophyta</taxon>
        <taxon>Magnoliopsida</taxon>
        <taxon>eudicotyledons</taxon>
        <taxon>Gunneridae</taxon>
        <taxon>Pentapetalae</taxon>
        <taxon>asterids</taxon>
        <taxon>campanulids</taxon>
        <taxon>Asterales</taxon>
        <taxon>Asteraceae</taxon>
        <taxon>Asteroideae</taxon>
        <taxon>Anthemideae</taxon>
        <taxon>Anthemidinae</taxon>
        <taxon>Tanacetum</taxon>
    </lineage>
</organism>